<feature type="transmembrane region" description="Helical" evidence="1">
    <location>
        <begin position="25"/>
        <end position="44"/>
    </location>
</feature>
<keyword evidence="4" id="KW-1185">Reference proteome</keyword>
<comment type="caution">
    <text evidence="3">The sequence shown here is derived from an EMBL/GenBank/DDBJ whole genome shotgun (WGS) entry which is preliminary data.</text>
</comment>
<dbReference type="RefSeq" id="WP_135981644.1">
    <property type="nucleotide sequence ID" value="NZ_JAASQM010000001.1"/>
</dbReference>
<evidence type="ECO:0000313" key="3">
    <source>
        <dbReference type="EMBL" id="TGX45637.1"/>
    </source>
</evidence>
<dbReference type="InterPro" id="IPR014562">
    <property type="entry name" value="UCP030959_TPR_rpt-cont"/>
</dbReference>
<proteinExistence type="predicted"/>
<keyword evidence="1" id="KW-0472">Membrane</keyword>
<dbReference type="OrthoDB" id="7559170at2"/>
<dbReference type="Proteomes" id="UP000309848">
    <property type="component" value="Unassembled WGS sequence"/>
</dbReference>
<protein>
    <submittedName>
        <fullName evidence="3">Tetratricopeptide repeat protein</fullName>
    </submittedName>
</protein>
<keyword evidence="1" id="KW-1133">Transmembrane helix</keyword>
<feature type="domain" description="Tetratrico peptide repeat group 5" evidence="2">
    <location>
        <begin position="157"/>
        <end position="232"/>
    </location>
</feature>
<evidence type="ECO:0000313" key="4">
    <source>
        <dbReference type="Proteomes" id="UP000309848"/>
    </source>
</evidence>
<organism evidence="3 4">
    <name type="scientific">Sphingomonas naasensis</name>
    <dbReference type="NCBI Taxonomy" id="1344951"/>
    <lineage>
        <taxon>Bacteria</taxon>
        <taxon>Pseudomonadati</taxon>
        <taxon>Pseudomonadota</taxon>
        <taxon>Alphaproteobacteria</taxon>
        <taxon>Sphingomonadales</taxon>
        <taxon>Sphingomonadaceae</taxon>
        <taxon>Sphingomonas</taxon>
    </lineage>
</organism>
<dbReference type="EMBL" id="SRXU01000001">
    <property type="protein sequence ID" value="TGX45637.1"/>
    <property type="molecule type" value="Genomic_DNA"/>
</dbReference>
<evidence type="ECO:0000259" key="2">
    <source>
        <dbReference type="Pfam" id="PF12688"/>
    </source>
</evidence>
<dbReference type="InterPro" id="IPR011990">
    <property type="entry name" value="TPR-like_helical_dom_sf"/>
</dbReference>
<gene>
    <name evidence="3" type="ORF">E5A74_00185</name>
</gene>
<accession>A0A4S1WTL1</accession>
<dbReference type="AlphaFoldDB" id="A0A4S1WTL1"/>
<evidence type="ECO:0000256" key="1">
    <source>
        <dbReference type="SAM" id="Phobius"/>
    </source>
</evidence>
<sequence length="253" mass="27935">MPYLVVIGLQVICIIHLMRTGRNPLWLTALIFLPVVSALAYLFVEILPGMGTNRHVRTARAKAIDALDPERELRAARDALGLADTAANRLRIADALAALERHGEAVPLYRESIQMTPGEPDVRTQGKLARSLFETGEAAEALALLDAIPTPLGQSEQDRQALLRARALDHLGRKAEALDLYADLVTRMPGEEARCRYAALLLEQGWERKAFGVLEEVEGRMKRLNRHQRAADAGMYRWATDTLAGLRSKGAAQ</sequence>
<dbReference type="Pfam" id="PF12688">
    <property type="entry name" value="TPR_5"/>
    <property type="match status" value="1"/>
</dbReference>
<dbReference type="Gene3D" id="1.25.40.10">
    <property type="entry name" value="Tetratricopeptide repeat domain"/>
    <property type="match status" value="1"/>
</dbReference>
<dbReference type="InterPro" id="IPR041656">
    <property type="entry name" value="TPR_5"/>
</dbReference>
<reference evidence="3 4" key="1">
    <citation type="submission" date="2019-04" db="EMBL/GenBank/DDBJ databases">
        <title>Sphingomonas psychrotolerans sp. nov., isolated from soil in the Tianshan Mountains, Xinjiang, China.</title>
        <authorList>
            <person name="Luo Y."/>
            <person name="Sheng H."/>
        </authorList>
    </citation>
    <scope>NUCLEOTIDE SEQUENCE [LARGE SCALE GENOMIC DNA]</scope>
    <source>
        <strain evidence="3 4">KIS18-15</strain>
    </source>
</reference>
<name>A0A4S1WTL1_9SPHN</name>
<dbReference type="Pfam" id="PF14559">
    <property type="entry name" value="TPR_19"/>
    <property type="match status" value="1"/>
</dbReference>
<dbReference type="SUPFAM" id="SSF48452">
    <property type="entry name" value="TPR-like"/>
    <property type="match status" value="1"/>
</dbReference>
<keyword evidence="1" id="KW-0812">Transmembrane</keyword>
<dbReference type="PIRSF" id="PIRSF030959">
    <property type="entry name" value="UCP030959"/>
    <property type="match status" value="1"/>
</dbReference>